<keyword evidence="9 18" id="KW-0999">Mitochondrion inner membrane</keyword>
<evidence type="ECO:0000256" key="1">
    <source>
        <dbReference type="ARBA" id="ARBA00003257"/>
    </source>
</evidence>
<evidence type="ECO:0000256" key="6">
    <source>
        <dbReference type="ARBA" id="ARBA00022448"/>
    </source>
</evidence>
<evidence type="ECO:0000256" key="13">
    <source>
        <dbReference type="ARBA" id="ARBA00023027"/>
    </source>
</evidence>
<gene>
    <name evidence="20" type="primary">ND2</name>
</gene>
<evidence type="ECO:0000256" key="10">
    <source>
        <dbReference type="ARBA" id="ARBA00022967"/>
    </source>
</evidence>
<evidence type="ECO:0000256" key="18">
    <source>
        <dbReference type="RuleBase" id="RU003403"/>
    </source>
</evidence>
<keyword evidence="15 18" id="KW-0496">Mitochondrion</keyword>
<feature type="domain" description="NADH:quinone oxidoreductase/Mrp antiporter transmembrane" evidence="19">
    <location>
        <begin position="24"/>
        <end position="282"/>
    </location>
</feature>
<evidence type="ECO:0000256" key="17">
    <source>
        <dbReference type="ARBA" id="ARBA00049551"/>
    </source>
</evidence>
<keyword evidence="6" id="KW-0813">Transport</keyword>
<reference evidence="20" key="1">
    <citation type="journal article" date="2007" name="BMC Evol. Biol.">
        <title>Phylogenetic analysis of mitochondrial protein coding genes confirms the reciprocal paraphyly of Hexapoda and Crustacea.</title>
        <authorList>
            <person name="Carapelli A."/>
            <person name="Lio P."/>
            <person name="Nardi F."/>
            <person name="van der Wath E."/>
            <person name="Frati F."/>
        </authorList>
    </citation>
    <scope>NUCLEOTIDE SEQUENCE</scope>
</reference>
<keyword evidence="16 18" id="KW-0472">Membrane</keyword>
<dbReference type="GeneID" id="6172337"/>
<feature type="transmembrane region" description="Helical" evidence="18">
    <location>
        <begin position="133"/>
        <end position="159"/>
    </location>
</feature>
<evidence type="ECO:0000256" key="5">
    <source>
        <dbReference type="ARBA" id="ARBA00021008"/>
    </source>
</evidence>
<evidence type="ECO:0000256" key="14">
    <source>
        <dbReference type="ARBA" id="ARBA00023075"/>
    </source>
</evidence>
<organism evidence="20">
    <name type="scientific">Friesea antarctica</name>
    <dbReference type="NCBI Taxonomy" id="2720488"/>
    <lineage>
        <taxon>Eukaryota</taxon>
        <taxon>Metazoa</taxon>
        <taxon>Ecdysozoa</taxon>
        <taxon>Arthropoda</taxon>
        <taxon>Hexapoda</taxon>
        <taxon>Collembola</taxon>
        <taxon>Poduromorpha</taxon>
        <taxon>Poduroidea</taxon>
        <taxon>Neanuridae</taxon>
        <taxon>Frieseinae</taxon>
        <taxon>Friesea</taxon>
    </lineage>
</organism>
<dbReference type="EMBL" id="EU016196">
    <property type="protein sequence ID" value="ABS57591.1"/>
    <property type="molecule type" value="Genomic_DNA"/>
</dbReference>
<keyword evidence="10 18" id="KW-1278">Translocase</keyword>
<accession>B2BSD8</accession>
<dbReference type="EC" id="7.1.1.2" evidence="4 18"/>
<feature type="transmembrane region" description="Helical" evidence="18">
    <location>
        <begin position="236"/>
        <end position="262"/>
    </location>
</feature>
<feature type="transmembrane region" description="Helical" evidence="18">
    <location>
        <begin position="90"/>
        <end position="113"/>
    </location>
</feature>
<protein>
    <recommendedName>
        <fullName evidence="5 18">NADH-ubiquinone oxidoreductase chain 2</fullName>
        <ecNumber evidence="4 18">7.1.1.2</ecNumber>
    </recommendedName>
</protein>
<evidence type="ECO:0000256" key="4">
    <source>
        <dbReference type="ARBA" id="ARBA00012944"/>
    </source>
</evidence>
<dbReference type="Pfam" id="PF00361">
    <property type="entry name" value="Proton_antipo_M"/>
    <property type="match status" value="1"/>
</dbReference>
<dbReference type="AlphaFoldDB" id="B2BSD8"/>
<comment type="function">
    <text evidence="1">Core subunit of the mitochondrial membrane respiratory chain NADH dehydrogenase (Complex I) that is believed to belong to the minimal assembly required for catalysis. Complex I functions in the transfer of electrons from NADH to the respiratory chain. The immediate electron acceptor for the enzyme is believed to be ubiquinone.</text>
</comment>
<feature type="transmembrane region" description="Helical" evidence="18">
    <location>
        <begin position="317"/>
        <end position="338"/>
    </location>
</feature>
<keyword evidence="12 18" id="KW-1133">Transmembrane helix</keyword>
<keyword evidence="7 18" id="KW-0679">Respiratory chain</keyword>
<dbReference type="PANTHER" id="PTHR46552:SF1">
    <property type="entry name" value="NADH-UBIQUINONE OXIDOREDUCTASE CHAIN 2"/>
    <property type="match status" value="1"/>
</dbReference>
<evidence type="ECO:0000256" key="3">
    <source>
        <dbReference type="ARBA" id="ARBA00007012"/>
    </source>
</evidence>
<feature type="transmembrane region" description="Helical" evidence="18">
    <location>
        <begin position="268"/>
        <end position="288"/>
    </location>
</feature>
<dbReference type="InterPro" id="IPR001750">
    <property type="entry name" value="ND/Mrp_TM"/>
</dbReference>
<comment type="catalytic activity">
    <reaction evidence="17 18">
        <text>a ubiquinone + NADH + 5 H(+)(in) = a ubiquinol + NAD(+) + 4 H(+)(out)</text>
        <dbReference type="Rhea" id="RHEA:29091"/>
        <dbReference type="Rhea" id="RHEA-COMP:9565"/>
        <dbReference type="Rhea" id="RHEA-COMP:9566"/>
        <dbReference type="ChEBI" id="CHEBI:15378"/>
        <dbReference type="ChEBI" id="CHEBI:16389"/>
        <dbReference type="ChEBI" id="CHEBI:17976"/>
        <dbReference type="ChEBI" id="CHEBI:57540"/>
        <dbReference type="ChEBI" id="CHEBI:57945"/>
        <dbReference type="EC" id="7.1.1.2"/>
    </reaction>
</comment>
<evidence type="ECO:0000259" key="19">
    <source>
        <dbReference type="Pfam" id="PF00361"/>
    </source>
</evidence>
<dbReference type="InterPro" id="IPR050175">
    <property type="entry name" value="Complex_I_Subunit_2"/>
</dbReference>
<keyword evidence="14 18" id="KW-0830">Ubiquinone</keyword>
<sequence>MSINYKLLFFAPCLMLGTLITISSASWISAWMGLEINLMSMAPILINKMNYPSVEASIKYFLAQAIASVLLIFSAMAMSFNGMLSFNASIINSIILLAVLMKAGVAPLHFWFPQVMECSDWFQCFIILTWQKIAPFILLSFIKLNLVWFFILMSALVGALGGINQSNLKMILTYSSIIHSSWMITLIFANEMMWWGYFISYVFLTLSVIMLVFLFNLNTLSKLYNMNLSPKNKIILLINFLSIAGLPPFLGFMIKFMSIVIILNSSLVSPLILIMLIFSSFISFYYYLRMIYTCLFISSSKTFLLTQVNSINQYPSYFLLCSSLSIFGNFLFPLMVLLT</sequence>
<evidence type="ECO:0000256" key="12">
    <source>
        <dbReference type="ARBA" id="ARBA00022989"/>
    </source>
</evidence>
<evidence type="ECO:0000256" key="7">
    <source>
        <dbReference type="ARBA" id="ARBA00022660"/>
    </source>
</evidence>
<comment type="subcellular location">
    <subcellularLocation>
        <location evidence="2 18">Mitochondrion inner membrane</location>
        <topology evidence="2 18">Multi-pass membrane protein</topology>
    </subcellularLocation>
</comment>
<keyword evidence="13 18" id="KW-0520">NAD</keyword>
<keyword evidence="8 18" id="KW-0812">Transmembrane</keyword>
<dbReference type="CTD" id="4536"/>
<dbReference type="GO" id="GO:0006120">
    <property type="term" value="P:mitochondrial electron transport, NADH to ubiquinone"/>
    <property type="evidence" value="ECO:0007669"/>
    <property type="project" value="InterPro"/>
</dbReference>
<dbReference type="GO" id="GO:0005743">
    <property type="term" value="C:mitochondrial inner membrane"/>
    <property type="evidence" value="ECO:0007669"/>
    <property type="project" value="UniProtKB-SubCell"/>
</dbReference>
<feature type="transmembrane region" description="Helical" evidence="18">
    <location>
        <begin position="171"/>
        <end position="189"/>
    </location>
</feature>
<geneLocation type="mitochondrion" evidence="20"/>
<feature type="transmembrane region" description="Helical" evidence="18">
    <location>
        <begin position="58"/>
        <end position="78"/>
    </location>
</feature>
<keyword evidence="11 18" id="KW-0249">Electron transport</keyword>
<evidence type="ECO:0000256" key="8">
    <source>
        <dbReference type="ARBA" id="ARBA00022692"/>
    </source>
</evidence>
<dbReference type="InterPro" id="IPR003917">
    <property type="entry name" value="NADH_UbQ_OxRdtase_chain2"/>
</dbReference>
<evidence type="ECO:0000256" key="15">
    <source>
        <dbReference type="ARBA" id="ARBA00023128"/>
    </source>
</evidence>
<evidence type="ECO:0000256" key="2">
    <source>
        <dbReference type="ARBA" id="ARBA00004448"/>
    </source>
</evidence>
<comment type="function">
    <text evidence="18">Core subunit of the mitochondrial membrane respiratory chain NADH dehydrogenase (Complex I) which catalyzes electron transfer from NADH through the respiratory chain, using ubiquinone as an electron acceptor. Essential for the catalytic activity and assembly of complex I.</text>
</comment>
<dbReference type="GO" id="GO:0008137">
    <property type="term" value="F:NADH dehydrogenase (ubiquinone) activity"/>
    <property type="evidence" value="ECO:0007669"/>
    <property type="project" value="UniProtKB-EC"/>
</dbReference>
<comment type="similarity">
    <text evidence="3 18">Belongs to the complex I subunit 2 family.</text>
</comment>
<evidence type="ECO:0000256" key="9">
    <source>
        <dbReference type="ARBA" id="ARBA00022792"/>
    </source>
</evidence>
<dbReference type="PANTHER" id="PTHR46552">
    <property type="entry name" value="NADH-UBIQUINONE OXIDOREDUCTASE CHAIN 2"/>
    <property type="match status" value="1"/>
</dbReference>
<feature type="transmembrane region" description="Helical" evidence="18">
    <location>
        <begin position="195"/>
        <end position="215"/>
    </location>
</feature>
<evidence type="ECO:0000256" key="11">
    <source>
        <dbReference type="ARBA" id="ARBA00022982"/>
    </source>
</evidence>
<evidence type="ECO:0000313" key="20">
    <source>
        <dbReference type="EMBL" id="ABS57591.1"/>
    </source>
</evidence>
<name>B2BSD8_9HEXA</name>
<dbReference type="RefSeq" id="YP_001798493.1">
    <property type="nucleotide sequence ID" value="NC_010535.1"/>
</dbReference>
<dbReference type="PRINTS" id="PR01436">
    <property type="entry name" value="NADHDHGNASE2"/>
</dbReference>
<proteinExistence type="inferred from homology"/>
<evidence type="ECO:0000256" key="16">
    <source>
        <dbReference type="ARBA" id="ARBA00023136"/>
    </source>
</evidence>